<dbReference type="EMBL" id="JACHHN010000003">
    <property type="protein sequence ID" value="MBB5191192.1"/>
    <property type="molecule type" value="Genomic_DNA"/>
</dbReference>
<proteinExistence type="predicted"/>
<evidence type="ECO:0000313" key="1">
    <source>
        <dbReference type="EMBL" id="MBB5191192.1"/>
    </source>
</evidence>
<dbReference type="AlphaFoldDB" id="A0A840RFX6"/>
<organism evidence="1 2">
    <name type="scientific">Silvimonas terrae</name>
    <dbReference type="NCBI Taxonomy" id="300266"/>
    <lineage>
        <taxon>Bacteria</taxon>
        <taxon>Pseudomonadati</taxon>
        <taxon>Pseudomonadota</taxon>
        <taxon>Betaproteobacteria</taxon>
        <taxon>Neisseriales</taxon>
        <taxon>Chitinibacteraceae</taxon>
        <taxon>Silvimonas</taxon>
    </lineage>
</organism>
<dbReference type="Proteomes" id="UP000543030">
    <property type="component" value="Unassembled WGS sequence"/>
</dbReference>
<protein>
    <recommendedName>
        <fullName evidence="3">Sce7726 family protein</fullName>
    </recommendedName>
</protein>
<dbReference type="InterPro" id="IPR047729">
    <property type="entry name" value="Sce7726-like"/>
</dbReference>
<evidence type="ECO:0008006" key="3">
    <source>
        <dbReference type="Google" id="ProtNLM"/>
    </source>
</evidence>
<keyword evidence="2" id="KW-1185">Reference proteome</keyword>
<comment type="caution">
    <text evidence="1">The sequence shown here is derived from an EMBL/GenBank/DDBJ whole genome shotgun (WGS) entry which is preliminary data.</text>
</comment>
<gene>
    <name evidence="1" type="ORF">HNQ50_001915</name>
</gene>
<sequence>MKNTLLNEAHIKCAVIERLIESGALNDAVLINEMVVANWSRRVDLAVANGKLHAFEIKSDVDTLRRLDGQLATYLQTFDKVTVVTTEKHATQIASMIPNNVELWVASASNQKISLKVVKRGRTDKVSGHDALCSHLTKAEIFTLLKKNGISSKLYQKKESLIQASEIISVNLVRKHLLDCLKNRYKKTHDQFINGLAHRITINDLTRLRKISDLPKISLAHISPENIERRILDYDVFSRKYGELPAGAPVFIRTRKKLD</sequence>
<reference evidence="1 2" key="1">
    <citation type="submission" date="2020-08" db="EMBL/GenBank/DDBJ databases">
        <title>Genomic Encyclopedia of Type Strains, Phase IV (KMG-IV): sequencing the most valuable type-strain genomes for metagenomic binning, comparative biology and taxonomic classification.</title>
        <authorList>
            <person name="Goeker M."/>
        </authorList>
    </citation>
    <scope>NUCLEOTIDE SEQUENCE [LARGE SCALE GENOMIC DNA]</scope>
    <source>
        <strain evidence="1 2">DSM 18233</strain>
    </source>
</reference>
<accession>A0A840RFX6</accession>
<dbReference type="NCBIfam" id="NF033832">
    <property type="entry name" value="sce7726_fam"/>
    <property type="match status" value="1"/>
</dbReference>
<evidence type="ECO:0000313" key="2">
    <source>
        <dbReference type="Proteomes" id="UP000543030"/>
    </source>
</evidence>
<dbReference type="RefSeq" id="WP_184099861.1">
    <property type="nucleotide sequence ID" value="NZ_JACHHN010000003.1"/>
</dbReference>
<name>A0A840RFX6_9NEIS</name>